<evidence type="ECO:0000256" key="1">
    <source>
        <dbReference type="SAM" id="Phobius"/>
    </source>
</evidence>
<sequence>VLVTLVAWFLRMSQPNFSIFLLSSFYLYVNAKLDPTKKPAGRYLINQVSYLISVSALLVAWRLYQGAFWQVPNIIWWVMALTLVPYLVGPLLARFQSREKE</sequence>
<organism evidence="2 3">
    <name type="scientific">Abiotrophia defectiva</name>
    <name type="common">Streptococcus defectivus</name>
    <dbReference type="NCBI Taxonomy" id="46125"/>
    <lineage>
        <taxon>Bacteria</taxon>
        <taxon>Bacillati</taxon>
        <taxon>Bacillota</taxon>
        <taxon>Bacilli</taxon>
        <taxon>Lactobacillales</taxon>
        <taxon>Aerococcaceae</taxon>
        <taxon>Abiotrophia</taxon>
    </lineage>
</organism>
<keyword evidence="1" id="KW-0472">Membrane</keyword>
<evidence type="ECO:0000313" key="2">
    <source>
        <dbReference type="EMBL" id="MBF0935728.1"/>
    </source>
</evidence>
<dbReference type="Proteomes" id="UP000757900">
    <property type="component" value="Unassembled WGS sequence"/>
</dbReference>
<proteinExistence type="predicted"/>
<comment type="caution">
    <text evidence="2">The sequence shown here is derived from an EMBL/GenBank/DDBJ whole genome shotgun (WGS) entry which is preliminary data.</text>
</comment>
<protein>
    <submittedName>
        <fullName evidence="2">Uncharacterized protein</fullName>
    </submittedName>
</protein>
<feature type="transmembrane region" description="Helical" evidence="1">
    <location>
        <begin position="12"/>
        <end position="31"/>
    </location>
</feature>
<gene>
    <name evidence="2" type="ORF">HXK00_08845</name>
</gene>
<keyword evidence="1" id="KW-0812">Transmembrane</keyword>
<dbReference type="EMBL" id="JABZFV010000360">
    <property type="protein sequence ID" value="MBF0935728.1"/>
    <property type="molecule type" value="Genomic_DNA"/>
</dbReference>
<feature type="non-terminal residue" evidence="2">
    <location>
        <position position="1"/>
    </location>
</feature>
<feature type="transmembrane region" description="Helical" evidence="1">
    <location>
        <begin position="74"/>
        <end position="93"/>
    </location>
</feature>
<dbReference type="AlphaFoldDB" id="A0A929MQL9"/>
<feature type="transmembrane region" description="Helical" evidence="1">
    <location>
        <begin position="43"/>
        <end position="62"/>
    </location>
</feature>
<accession>A0A929MQL9</accession>
<name>A0A929MQL9_ABIDE</name>
<evidence type="ECO:0000313" key="3">
    <source>
        <dbReference type="Proteomes" id="UP000757900"/>
    </source>
</evidence>
<reference evidence="2" key="1">
    <citation type="submission" date="2020-04" db="EMBL/GenBank/DDBJ databases">
        <title>Deep metagenomics examines the oral microbiome during advanced dental caries in children, revealing novel taxa and co-occurrences with host molecules.</title>
        <authorList>
            <person name="Baker J.L."/>
            <person name="Morton J.T."/>
            <person name="Dinis M."/>
            <person name="Alvarez R."/>
            <person name="Tran N.C."/>
            <person name="Knight R."/>
            <person name="Edlund A."/>
        </authorList>
    </citation>
    <scope>NUCLEOTIDE SEQUENCE</scope>
    <source>
        <strain evidence="2">JCVI_23_bin.16</strain>
    </source>
</reference>
<keyword evidence="1" id="KW-1133">Transmembrane helix</keyword>